<protein>
    <submittedName>
        <fullName evidence="6">Serine/threonine dehydratase</fullName>
    </submittedName>
</protein>
<dbReference type="CDD" id="cd01562">
    <property type="entry name" value="Thr-dehyd"/>
    <property type="match status" value="1"/>
</dbReference>
<keyword evidence="3" id="KW-0663">Pyridoxal phosphate</keyword>
<dbReference type="PANTHER" id="PTHR48078">
    <property type="entry name" value="THREONINE DEHYDRATASE, MITOCHONDRIAL-RELATED"/>
    <property type="match status" value="1"/>
</dbReference>
<dbReference type="GO" id="GO:0006565">
    <property type="term" value="P:L-serine catabolic process"/>
    <property type="evidence" value="ECO:0007669"/>
    <property type="project" value="TreeGrafter"/>
</dbReference>
<feature type="domain" description="Tryptophan synthase beta chain-like PALP" evidence="5">
    <location>
        <begin position="34"/>
        <end position="326"/>
    </location>
</feature>
<evidence type="ECO:0000256" key="4">
    <source>
        <dbReference type="ARBA" id="ARBA00023239"/>
    </source>
</evidence>
<dbReference type="AlphaFoldDB" id="A0A5J6MPJ8"/>
<dbReference type="GO" id="GO:0006567">
    <property type="term" value="P:L-threonine catabolic process"/>
    <property type="evidence" value="ECO:0007669"/>
    <property type="project" value="TreeGrafter"/>
</dbReference>
<dbReference type="InterPro" id="IPR050147">
    <property type="entry name" value="Ser/Thr_Dehydratase"/>
</dbReference>
<dbReference type="PROSITE" id="PS00165">
    <property type="entry name" value="DEHYDRATASE_SER_THR"/>
    <property type="match status" value="1"/>
</dbReference>
<dbReference type="GO" id="GO:0004794">
    <property type="term" value="F:threonine deaminase activity"/>
    <property type="evidence" value="ECO:0007669"/>
    <property type="project" value="TreeGrafter"/>
</dbReference>
<name>A0A5J6MPJ8_9PROT</name>
<evidence type="ECO:0000259" key="5">
    <source>
        <dbReference type="Pfam" id="PF00291"/>
    </source>
</evidence>
<organism evidence="6 7">
    <name type="scientific">Hypericibacter terrae</name>
    <dbReference type="NCBI Taxonomy" id="2602015"/>
    <lineage>
        <taxon>Bacteria</taxon>
        <taxon>Pseudomonadati</taxon>
        <taxon>Pseudomonadota</taxon>
        <taxon>Alphaproteobacteria</taxon>
        <taxon>Rhodospirillales</taxon>
        <taxon>Dongiaceae</taxon>
        <taxon>Hypericibacter</taxon>
    </lineage>
</organism>
<dbReference type="InterPro" id="IPR001926">
    <property type="entry name" value="TrpB-like_PALP"/>
</dbReference>
<dbReference type="EMBL" id="CP042906">
    <property type="protein sequence ID" value="QEX16716.1"/>
    <property type="molecule type" value="Genomic_DNA"/>
</dbReference>
<evidence type="ECO:0000256" key="2">
    <source>
        <dbReference type="ARBA" id="ARBA00010869"/>
    </source>
</evidence>
<dbReference type="Proteomes" id="UP000326202">
    <property type="component" value="Chromosome"/>
</dbReference>
<evidence type="ECO:0000256" key="1">
    <source>
        <dbReference type="ARBA" id="ARBA00001933"/>
    </source>
</evidence>
<comment type="similarity">
    <text evidence="2">Belongs to the serine/threonine dehydratase family.</text>
</comment>
<dbReference type="GO" id="GO:0009097">
    <property type="term" value="P:isoleucine biosynthetic process"/>
    <property type="evidence" value="ECO:0007669"/>
    <property type="project" value="TreeGrafter"/>
</dbReference>
<dbReference type="InterPro" id="IPR000634">
    <property type="entry name" value="Ser/Thr_deHydtase_PyrdxlP-BS"/>
</dbReference>
<dbReference type="PANTHER" id="PTHR48078:SF6">
    <property type="entry name" value="L-THREONINE DEHYDRATASE CATABOLIC TDCB"/>
    <property type="match status" value="1"/>
</dbReference>
<dbReference type="RefSeq" id="WP_151177037.1">
    <property type="nucleotide sequence ID" value="NZ_CP042906.1"/>
</dbReference>
<gene>
    <name evidence="6" type="primary">ilvA</name>
    <name evidence="6" type="ORF">FRZ44_20110</name>
</gene>
<keyword evidence="7" id="KW-1185">Reference proteome</keyword>
<evidence type="ECO:0000313" key="7">
    <source>
        <dbReference type="Proteomes" id="UP000326202"/>
    </source>
</evidence>
<dbReference type="Gene3D" id="3.40.50.1100">
    <property type="match status" value="2"/>
</dbReference>
<evidence type="ECO:0000256" key="3">
    <source>
        <dbReference type="ARBA" id="ARBA00022898"/>
    </source>
</evidence>
<proteinExistence type="inferred from homology"/>
<dbReference type="SUPFAM" id="SSF53686">
    <property type="entry name" value="Tryptophan synthase beta subunit-like PLP-dependent enzymes"/>
    <property type="match status" value="1"/>
</dbReference>
<comment type="cofactor">
    <cofactor evidence="1">
        <name>pyridoxal 5'-phosphate</name>
        <dbReference type="ChEBI" id="CHEBI:597326"/>
    </cofactor>
</comment>
<keyword evidence="4" id="KW-0456">Lyase</keyword>
<evidence type="ECO:0000313" key="6">
    <source>
        <dbReference type="EMBL" id="QEX16716.1"/>
    </source>
</evidence>
<dbReference type="OrthoDB" id="9811476at2"/>
<reference evidence="6 7" key="1">
    <citation type="submission" date="2019-08" db="EMBL/GenBank/DDBJ databases">
        <title>Hyperibacter terrae gen. nov., sp. nov. and Hyperibacter viscosus sp. nov., two new members in the family Rhodospirillaceae isolated from the rhizosphere of Hypericum perforatum.</title>
        <authorList>
            <person name="Noviana Z."/>
        </authorList>
    </citation>
    <scope>NUCLEOTIDE SEQUENCE [LARGE SCALE GENOMIC DNA]</scope>
    <source>
        <strain evidence="6 7">R5913</strain>
    </source>
</reference>
<dbReference type="GO" id="GO:0003941">
    <property type="term" value="F:L-serine ammonia-lyase activity"/>
    <property type="evidence" value="ECO:0007669"/>
    <property type="project" value="TreeGrafter"/>
</dbReference>
<dbReference type="Pfam" id="PF00291">
    <property type="entry name" value="PALP"/>
    <property type="match status" value="1"/>
</dbReference>
<dbReference type="InterPro" id="IPR036052">
    <property type="entry name" value="TrpB-like_PALP_sf"/>
</dbReference>
<dbReference type="GO" id="GO:0030170">
    <property type="term" value="F:pyridoxal phosphate binding"/>
    <property type="evidence" value="ECO:0007669"/>
    <property type="project" value="InterPro"/>
</dbReference>
<dbReference type="FunFam" id="3.40.50.1100:FF:000005">
    <property type="entry name" value="Threonine dehydratase catabolic"/>
    <property type="match status" value="1"/>
</dbReference>
<dbReference type="KEGG" id="htq:FRZ44_20110"/>
<accession>A0A5J6MPJ8</accession>
<sequence>MPSSPASTIAEAVATQDLPTYRQIEQAALRLAGHAIHTPLLRSPALDRLTGARVLIKPETLQRTGSFKFRGAFNKIRKLVEEGPKPKAIVAFSSGNHAQGVAAAAALLGLPATIVMPADAPAIKLNNTRALGAEVIPYDRYREDREQVTKKLAAERGAAIVRPYDDPDIIAGQGTIGREIATDASALGLTPEIALVPAGGGGLIAGTALALKHALPAIKVYACEPRDFDDTRRSLEKGERVGNAPDARSICDALMAAMPGELTFALNRRQLAGGLAVSDDEVMKTIAIAHTLLKLVVEPGGAVALAALLTGNLDFKGRTVVVVLSGGNVDPDTYARALALPV</sequence>